<gene>
    <name evidence="2" type="ORF">RUM43_007273</name>
</gene>
<dbReference type="InterPro" id="IPR036179">
    <property type="entry name" value="Ig-like_dom_sf"/>
</dbReference>
<dbReference type="InterPro" id="IPR013783">
    <property type="entry name" value="Ig-like_fold"/>
</dbReference>
<dbReference type="Gene3D" id="2.60.40.10">
    <property type="entry name" value="Immunoglobulins"/>
    <property type="match status" value="1"/>
</dbReference>
<proteinExistence type="predicted"/>
<dbReference type="Proteomes" id="UP001372834">
    <property type="component" value="Unassembled WGS sequence"/>
</dbReference>
<name>A0AAN8S1E2_POLSC</name>
<evidence type="ECO:0000313" key="3">
    <source>
        <dbReference type="Proteomes" id="UP001372834"/>
    </source>
</evidence>
<dbReference type="Pfam" id="PF07686">
    <property type="entry name" value="V-set"/>
    <property type="match status" value="1"/>
</dbReference>
<dbReference type="PROSITE" id="PS50835">
    <property type="entry name" value="IG_LIKE"/>
    <property type="match status" value="1"/>
</dbReference>
<accession>A0AAN8S1E2</accession>
<dbReference type="SMART" id="SM00409">
    <property type="entry name" value="IG"/>
    <property type="match status" value="1"/>
</dbReference>
<comment type="caution">
    <text evidence="2">The sequence shown here is derived from an EMBL/GenBank/DDBJ whole genome shotgun (WGS) entry which is preliminary data.</text>
</comment>
<dbReference type="InterPro" id="IPR007110">
    <property type="entry name" value="Ig-like_dom"/>
</dbReference>
<evidence type="ECO:0000259" key="1">
    <source>
        <dbReference type="PROSITE" id="PS50835"/>
    </source>
</evidence>
<sequence length="119" mass="13456">MTQVQAVVNSVARLPCDLSTPDENDFVTLIIWYRQDSDSPLYSVDARGRPLEQAGHWSEKSYSGRVFFQPSDKSSDGLSRLSLKNINQTDEGSYKCRVDFKKSPTRNSFVNLTVIDFEG</sequence>
<dbReference type="PANTHER" id="PTHR23278">
    <property type="entry name" value="SIDESTEP PROTEIN"/>
    <property type="match status" value="1"/>
</dbReference>
<protein>
    <recommendedName>
        <fullName evidence="1">Ig-like domain-containing protein</fullName>
    </recommendedName>
</protein>
<dbReference type="EMBL" id="JAWJWE010000003">
    <property type="protein sequence ID" value="KAK6639003.1"/>
    <property type="molecule type" value="Genomic_DNA"/>
</dbReference>
<reference evidence="2 3" key="1">
    <citation type="submission" date="2023-10" db="EMBL/GenBank/DDBJ databases">
        <title>Genomes of two closely related lineages of the louse Polyplax serrata with different host specificities.</title>
        <authorList>
            <person name="Martinu J."/>
            <person name="Tarabai H."/>
            <person name="Stefka J."/>
            <person name="Hypsa V."/>
        </authorList>
    </citation>
    <scope>NUCLEOTIDE SEQUENCE [LARGE SCALE GENOMIC DNA]</scope>
    <source>
        <strain evidence="2">HR10_N</strain>
    </source>
</reference>
<dbReference type="PANTHER" id="PTHR23278:SF25">
    <property type="entry name" value="GH14967P"/>
    <property type="match status" value="1"/>
</dbReference>
<organism evidence="2 3">
    <name type="scientific">Polyplax serrata</name>
    <name type="common">Common mouse louse</name>
    <dbReference type="NCBI Taxonomy" id="468196"/>
    <lineage>
        <taxon>Eukaryota</taxon>
        <taxon>Metazoa</taxon>
        <taxon>Ecdysozoa</taxon>
        <taxon>Arthropoda</taxon>
        <taxon>Hexapoda</taxon>
        <taxon>Insecta</taxon>
        <taxon>Pterygota</taxon>
        <taxon>Neoptera</taxon>
        <taxon>Paraneoptera</taxon>
        <taxon>Psocodea</taxon>
        <taxon>Troctomorpha</taxon>
        <taxon>Phthiraptera</taxon>
        <taxon>Anoplura</taxon>
        <taxon>Polyplacidae</taxon>
        <taxon>Polyplax</taxon>
    </lineage>
</organism>
<dbReference type="SUPFAM" id="SSF48726">
    <property type="entry name" value="Immunoglobulin"/>
    <property type="match status" value="1"/>
</dbReference>
<dbReference type="InterPro" id="IPR013106">
    <property type="entry name" value="Ig_V-set"/>
</dbReference>
<evidence type="ECO:0000313" key="2">
    <source>
        <dbReference type="EMBL" id="KAK6639003.1"/>
    </source>
</evidence>
<dbReference type="InterPro" id="IPR003599">
    <property type="entry name" value="Ig_sub"/>
</dbReference>
<dbReference type="AlphaFoldDB" id="A0AAN8S1E2"/>
<feature type="domain" description="Ig-like" evidence="1">
    <location>
        <begin position="1"/>
        <end position="113"/>
    </location>
</feature>